<dbReference type="Proteomes" id="UP000228535">
    <property type="component" value="Unassembled WGS sequence"/>
</dbReference>
<gene>
    <name evidence="2" type="ORF">CLV45_1941</name>
</gene>
<protein>
    <submittedName>
        <fullName evidence="2">Uncharacterized protein DUF3575</fullName>
    </submittedName>
</protein>
<name>A0A2M9BRI5_9BACT</name>
<dbReference type="EMBL" id="PGFA01000001">
    <property type="protein sequence ID" value="PJJ60512.1"/>
    <property type="molecule type" value="Genomic_DNA"/>
</dbReference>
<keyword evidence="1" id="KW-0732">Signal</keyword>
<reference evidence="2 3" key="1">
    <citation type="submission" date="2017-11" db="EMBL/GenBank/DDBJ databases">
        <title>Genomic Encyclopedia of Archaeal and Bacterial Type Strains, Phase II (KMG-II): From Individual Species to Whole Genera.</title>
        <authorList>
            <person name="Goeker M."/>
        </authorList>
    </citation>
    <scope>NUCLEOTIDE SEQUENCE [LARGE SCALE GENOMIC DNA]</scope>
    <source>
        <strain evidence="2 3">DSM 11115</strain>
    </source>
</reference>
<sequence>MLTHPHCGRPQPPLARFSRHVLAITLLAAPLASSAAAPVDTTKFTPTHLVKLGVRYGTATSRTVVPQLRYEWQLRPAWSVQLGAGYQRRAYSVGYYRDLQTTFWTADVAARYYLSAPRTQALSGWYLGVGVGTIHRASLDRDNFAPFEERSSRGWSVDSRLQLGAQLALGRRLALDLYLAATTPYYFSPGDGARLQLAPEVGFSLGYRH</sequence>
<evidence type="ECO:0000256" key="1">
    <source>
        <dbReference type="SAM" id="SignalP"/>
    </source>
</evidence>
<dbReference type="RefSeq" id="WP_100336158.1">
    <property type="nucleotide sequence ID" value="NZ_PGFA01000001.1"/>
</dbReference>
<dbReference type="Pfam" id="PF12099">
    <property type="entry name" value="DUF3575"/>
    <property type="match status" value="1"/>
</dbReference>
<proteinExistence type="predicted"/>
<keyword evidence="3" id="KW-1185">Reference proteome</keyword>
<dbReference type="Gene3D" id="2.40.160.20">
    <property type="match status" value="1"/>
</dbReference>
<evidence type="ECO:0000313" key="3">
    <source>
        <dbReference type="Proteomes" id="UP000228535"/>
    </source>
</evidence>
<evidence type="ECO:0000313" key="2">
    <source>
        <dbReference type="EMBL" id="PJJ60512.1"/>
    </source>
</evidence>
<organism evidence="2 3">
    <name type="scientific">Hymenobacter chitinivorans DSM 11115</name>
    <dbReference type="NCBI Taxonomy" id="1121954"/>
    <lineage>
        <taxon>Bacteria</taxon>
        <taxon>Pseudomonadati</taxon>
        <taxon>Bacteroidota</taxon>
        <taxon>Cytophagia</taxon>
        <taxon>Cytophagales</taxon>
        <taxon>Hymenobacteraceae</taxon>
        <taxon>Hymenobacter</taxon>
    </lineage>
</organism>
<accession>A0A2M9BRI5</accession>
<feature type="chain" id="PRO_5014935429" evidence="1">
    <location>
        <begin position="36"/>
        <end position="209"/>
    </location>
</feature>
<dbReference type="InterPro" id="IPR021958">
    <property type="entry name" value="DUF3575"/>
</dbReference>
<dbReference type="AlphaFoldDB" id="A0A2M9BRI5"/>
<dbReference type="OrthoDB" id="885818at2"/>
<comment type="caution">
    <text evidence="2">The sequence shown here is derived from an EMBL/GenBank/DDBJ whole genome shotgun (WGS) entry which is preliminary data.</text>
</comment>
<feature type="signal peptide" evidence="1">
    <location>
        <begin position="1"/>
        <end position="35"/>
    </location>
</feature>